<evidence type="ECO:0000313" key="3">
    <source>
        <dbReference type="EMBL" id="GAA0591062.1"/>
    </source>
</evidence>
<proteinExistence type="predicted"/>
<protein>
    <recommendedName>
        <fullName evidence="2">TadE-like domain-containing protein</fullName>
    </recommendedName>
</protein>
<comment type="caution">
    <text evidence="3">The sequence shown here is derived from an EMBL/GenBank/DDBJ whole genome shotgun (WGS) entry which is preliminary data.</text>
</comment>
<dbReference type="EMBL" id="BAAADS010000001">
    <property type="protein sequence ID" value="GAA0591062.1"/>
    <property type="molecule type" value="Genomic_DNA"/>
</dbReference>
<dbReference type="InterPro" id="IPR012495">
    <property type="entry name" value="TadE-like_dom"/>
</dbReference>
<keyword evidence="1" id="KW-0812">Transmembrane</keyword>
<gene>
    <name evidence="3" type="ORF">GCM10009001_03860</name>
</gene>
<dbReference type="Pfam" id="PF07811">
    <property type="entry name" value="TadE"/>
    <property type="match status" value="1"/>
</dbReference>
<evidence type="ECO:0000259" key="2">
    <source>
        <dbReference type="Pfam" id="PF07811"/>
    </source>
</evidence>
<keyword evidence="1" id="KW-0472">Membrane</keyword>
<accession>A0ABN1FI27</accession>
<dbReference type="Proteomes" id="UP001500866">
    <property type="component" value="Unassembled WGS sequence"/>
</dbReference>
<reference evidence="3 4" key="1">
    <citation type="journal article" date="2019" name="Int. J. Syst. Evol. Microbiol.">
        <title>The Global Catalogue of Microorganisms (GCM) 10K type strain sequencing project: providing services to taxonomists for standard genome sequencing and annotation.</title>
        <authorList>
            <consortium name="The Broad Institute Genomics Platform"/>
            <consortium name="The Broad Institute Genome Sequencing Center for Infectious Disease"/>
            <person name="Wu L."/>
            <person name="Ma J."/>
        </authorList>
    </citation>
    <scope>NUCLEOTIDE SEQUENCE [LARGE SCALE GENOMIC DNA]</scope>
    <source>
        <strain evidence="3 4">JCM 15395</strain>
    </source>
</reference>
<keyword evidence="1" id="KW-1133">Transmembrane helix</keyword>
<sequence>MPGDARVEFNVIKKEDGQSLVEFALVIPILLLLLVGIFDFGRVMISYLELEMVSQETVRKAGLGAGDGDITAYAHDTNHYSLVDADEVSVASISPDEANRDSGDYVTVTLSYPVQVFQVLGDLSMSFSIESSSTIRVE</sequence>
<evidence type="ECO:0000313" key="4">
    <source>
        <dbReference type="Proteomes" id="UP001500866"/>
    </source>
</evidence>
<feature type="transmembrane region" description="Helical" evidence="1">
    <location>
        <begin position="20"/>
        <end position="40"/>
    </location>
</feature>
<organism evidence="3 4">
    <name type="scientific">Virgibacillus siamensis</name>
    <dbReference type="NCBI Taxonomy" id="480071"/>
    <lineage>
        <taxon>Bacteria</taxon>
        <taxon>Bacillati</taxon>
        <taxon>Bacillota</taxon>
        <taxon>Bacilli</taxon>
        <taxon>Bacillales</taxon>
        <taxon>Bacillaceae</taxon>
        <taxon>Virgibacillus</taxon>
    </lineage>
</organism>
<feature type="domain" description="TadE-like" evidence="2">
    <location>
        <begin position="17"/>
        <end position="59"/>
    </location>
</feature>
<keyword evidence="4" id="KW-1185">Reference proteome</keyword>
<evidence type="ECO:0000256" key="1">
    <source>
        <dbReference type="SAM" id="Phobius"/>
    </source>
</evidence>
<name>A0ABN1FI27_9BACI</name>